<gene>
    <name evidence="1" type="ORF">DUE52_23635</name>
</gene>
<dbReference type="Proteomes" id="UP000253383">
    <property type="component" value="Unassembled WGS sequence"/>
</dbReference>
<sequence>MASTAQLKEKIALACKLTDREQIKRMNELHQTIFRKVDKALENKNSYKLVFQEPDSSLSGQLFEFIKFEQLCCPWLNFQLNIQPGDGPITLEMGNSAETKEMVNLVMEIDKIGKPR</sequence>
<keyword evidence="2" id="KW-1185">Reference proteome</keyword>
<evidence type="ECO:0000313" key="1">
    <source>
        <dbReference type="EMBL" id="RCR67052.1"/>
    </source>
</evidence>
<evidence type="ECO:0000313" key="2">
    <source>
        <dbReference type="Proteomes" id="UP000253383"/>
    </source>
</evidence>
<dbReference type="RefSeq" id="WP_114408539.1">
    <property type="nucleotide sequence ID" value="NZ_QOWE01000022.1"/>
</dbReference>
<comment type="caution">
    <text evidence="1">The sequence shown here is derived from an EMBL/GenBank/DDBJ whole genome shotgun (WGS) entry which is preliminary data.</text>
</comment>
<name>A0A368JHN2_9BACT</name>
<organism evidence="1 2">
    <name type="scientific">Larkinella punicea</name>
    <dbReference type="NCBI Taxonomy" id="2315727"/>
    <lineage>
        <taxon>Bacteria</taxon>
        <taxon>Pseudomonadati</taxon>
        <taxon>Bacteroidota</taxon>
        <taxon>Cytophagia</taxon>
        <taxon>Cytophagales</taxon>
        <taxon>Spirosomataceae</taxon>
        <taxon>Larkinella</taxon>
    </lineage>
</organism>
<dbReference type="OrthoDB" id="164217at2"/>
<dbReference type="EMBL" id="QOWE01000022">
    <property type="protein sequence ID" value="RCR67052.1"/>
    <property type="molecule type" value="Genomic_DNA"/>
</dbReference>
<accession>A0A368JHN2</accession>
<dbReference type="AlphaFoldDB" id="A0A368JHN2"/>
<proteinExistence type="predicted"/>
<protein>
    <submittedName>
        <fullName evidence="1">Uncharacterized protein</fullName>
    </submittedName>
</protein>
<reference evidence="1 2" key="1">
    <citation type="submission" date="2018-07" db="EMBL/GenBank/DDBJ databases">
        <title>Genome analysis of Larkinella rosea.</title>
        <authorList>
            <person name="Zhou Z."/>
            <person name="Wang G."/>
        </authorList>
    </citation>
    <scope>NUCLEOTIDE SEQUENCE [LARGE SCALE GENOMIC DNA]</scope>
    <source>
        <strain evidence="2">zzj9</strain>
    </source>
</reference>